<comment type="caution">
    <text evidence="3">The sequence shown here is derived from an EMBL/GenBank/DDBJ whole genome shotgun (WGS) entry which is preliminary data.</text>
</comment>
<dbReference type="SUPFAM" id="SSF56112">
    <property type="entry name" value="Protein kinase-like (PK-like)"/>
    <property type="match status" value="1"/>
</dbReference>
<evidence type="ECO:0000313" key="3">
    <source>
        <dbReference type="EMBL" id="KAL3763960.1"/>
    </source>
</evidence>
<proteinExistence type="inferred from homology"/>
<dbReference type="EMBL" id="JALLBG020000109">
    <property type="protein sequence ID" value="KAL3763960.1"/>
    <property type="molecule type" value="Genomic_DNA"/>
</dbReference>
<dbReference type="AlphaFoldDB" id="A0ABD3MIR4"/>
<dbReference type="InterPro" id="IPR004147">
    <property type="entry name" value="ABC1_dom"/>
</dbReference>
<reference evidence="3 4" key="1">
    <citation type="submission" date="2024-10" db="EMBL/GenBank/DDBJ databases">
        <title>Updated reference genomes for cyclostephanoid diatoms.</title>
        <authorList>
            <person name="Roberts W.R."/>
            <person name="Alverson A.J."/>
        </authorList>
    </citation>
    <scope>NUCLEOTIDE SEQUENCE [LARGE SCALE GENOMIC DNA]</scope>
    <source>
        <strain evidence="3 4">AJA232-27</strain>
    </source>
</reference>
<comment type="similarity">
    <text evidence="1">Belongs to the protein kinase superfamily. ADCK protein kinase family.</text>
</comment>
<name>A0ABD3MIR4_9STRA</name>
<dbReference type="PANTHER" id="PTHR10566">
    <property type="entry name" value="CHAPERONE-ACTIVITY OF BC1 COMPLEX CABC1 -RELATED"/>
    <property type="match status" value="1"/>
</dbReference>
<protein>
    <recommendedName>
        <fullName evidence="2">ABC1 atypical kinase-like domain-containing protein</fullName>
    </recommendedName>
</protein>
<dbReference type="InterPro" id="IPR011009">
    <property type="entry name" value="Kinase-like_dom_sf"/>
</dbReference>
<evidence type="ECO:0000259" key="2">
    <source>
        <dbReference type="Pfam" id="PF03109"/>
    </source>
</evidence>
<dbReference type="PANTHER" id="PTHR10566:SF119">
    <property type="entry name" value="OS04G0640500 PROTEIN"/>
    <property type="match status" value="1"/>
</dbReference>
<evidence type="ECO:0000313" key="4">
    <source>
        <dbReference type="Proteomes" id="UP001530293"/>
    </source>
</evidence>
<gene>
    <name evidence="3" type="ORF">ACHAWU_003328</name>
</gene>
<dbReference type="Pfam" id="PF03109">
    <property type="entry name" value="ABC1"/>
    <property type="match status" value="1"/>
</dbReference>
<organism evidence="3 4">
    <name type="scientific">Discostella pseudostelligera</name>
    <dbReference type="NCBI Taxonomy" id="259834"/>
    <lineage>
        <taxon>Eukaryota</taxon>
        <taxon>Sar</taxon>
        <taxon>Stramenopiles</taxon>
        <taxon>Ochrophyta</taxon>
        <taxon>Bacillariophyta</taxon>
        <taxon>Coscinodiscophyceae</taxon>
        <taxon>Thalassiosirophycidae</taxon>
        <taxon>Stephanodiscales</taxon>
        <taxon>Stephanodiscaceae</taxon>
        <taxon>Discostella</taxon>
    </lineage>
</organism>
<accession>A0ABD3MIR4</accession>
<keyword evidence="4" id="KW-1185">Reference proteome</keyword>
<feature type="domain" description="ABC1 atypical kinase-like" evidence="2">
    <location>
        <begin position="46"/>
        <end position="244"/>
    </location>
</feature>
<dbReference type="InterPro" id="IPR050154">
    <property type="entry name" value="UbiB_kinase"/>
</dbReference>
<evidence type="ECO:0000256" key="1">
    <source>
        <dbReference type="ARBA" id="ARBA00009670"/>
    </source>
</evidence>
<sequence>MLLAIAEFLDSIPAFSFLPSSSSSPTSSTLPLPSKSKPAQRLINTQLVPAVREFMSRILEELDYRNEANNIVTFATLYSEGDSSNMSSSKRKKNTTIPRVIVPEVYLDWCTENVLVMEWIDGTKLTNVRRRVVDADDDSTGGHVDYYNDNGDDDATRKENLALVKVAIDCTLHQLLVTGTLHADPHAGNLLKILRHNDDTNSAEVSLGYLDFGLLSTIPERVRDALVCAVALQVFERDAHAVASLFGELHLIPQHVLDDESERAALADALRATFENALLYPVIENLKFDKLLDSLSRLVPRFQFDLPPYFINNARALSTLEGIAKSLDPTFNVLTVMYPYALNRLLRNPTRSPVVDRTVQTLIRSPSEDGTLIIDRQKIRRLLKDSASITGLSQRRVIWDVMKTRPGRKLTRSIVREELRRLISNTSKRALRTDDGRRRKRRRNKWYYLKL</sequence>
<dbReference type="Proteomes" id="UP001530293">
    <property type="component" value="Unassembled WGS sequence"/>
</dbReference>